<sequence length="229" mass="25738">MTVDSVLGSGYGEAKIICETMLQKPLQQYPEYFRAMVVRIGQIAGSKKCGYWNPVEHFPFLIKSSVTLQSFRIFKVTSLGSQSVDEVATTLAELLLLTSSSLSSETTPTLAPYPPIYHIENPTRQPWLEMIRALASAALDSASTTPEIIPFNQWFQRVRTASSDIDNEYPAQEILKFFDDHFLRMACSSLIMDITYICSDSQTLAHAKAIDLSLMEKYVATWEQMGFLP</sequence>
<dbReference type="AlphaFoldDB" id="A0A0F7TXF5"/>
<proteinExistence type="predicted"/>
<dbReference type="STRING" id="104259.A0A0F7TXF5"/>
<gene>
    <name evidence="1" type="ORF">PMG11_09175</name>
</gene>
<dbReference type="EMBL" id="CDHK01000008">
    <property type="protein sequence ID" value="CEJ60606.1"/>
    <property type="molecule type" value="Genomic_DNA"/>
</dbReference>
<protein>
    <recommendedName>
        <fullName evidence="3">Thioester reductase (TE) domain-containing protein</fullName>
    </recommendedName>
</protein>
<reference evidence="2" key="1">
    <citation type="journal article" date="2015" name="Genome Announc.">
        <title>Draft genome sequence of the fungus Penicillium brasilianum MG11.</title>
        <authorList>
            <person name="Horn F."/>
            <person name="Linde J."/>
            <person name="Mattern D.J."/>
            <person name="Walther G."/>
            <person name="Guthke R."/>
            <person name="Brakhage A.A."/>
            <person name="Valiante V."/>
        </authorList>
    </citation>
    <scope>NUCLEOTIDE SEQUENCE [LARGE SCALE GENOMIC DNA]</scope>
    <source>
        <strain evidence="2">MG11</strain>
    </source>
</reference>
<evidence type="ECO:0000313" key="1">
    <source>
        <dbReference type="EMBL" id="CEJ60606.1"/>
    </source>
</evidence>
<dbReference type="InterPro" id="IPR036291">
    <property type="entry name" value="NAD(P)-bd_dom_sf"/>
</dbReference>
<accession>A0A0F7TXF5</accession>
<dbReference type="Proteomes" id="UP000042958">
    <property type="component" value="Unassembled WGS sequence"/>
</dbReference>
<dbReference type="Gene3D" id="3.40.50.720">
    <property type="entry name" value="NAD(P)-binding Rossmann-like Domain"/>
    <property type="match status" value="1"/>
</dbReference>
<organism evidence="1 2">
    <name type="scientific">Penicillium brasilianum</name>
    <dbReference type="NCBI Taxonomy" id="104259"/>
    <lineage>
        <taxon>Eukaryota</taxon>
        <taxon>Fungi</taxon>
        <taxon>Dikarya</taxon>
        <taxon>Ascomycota</taxon>
        <taxon>Pezizomycotina</taxon>
        <taxon>Eurotiomycetes</taxon>
        <taxon>Eurotiomycetidae</taxon>
        <taxon>Eurotiales</taxon>
        <taxon>Aspergillaceae</taxon>
        <taxon>Penicillium</taxon>
    </lineage>
</organism>
<name>A0A0F7TXF5_PENBI</name>
<evidence type="ECO:0008006" key="3">
    <source>
        <dbReference type="Google" id="ProtNLM"/>
    </source>
</evidence>
<dbReference type="SUPFAM" id="SSF51735">
    <property type="entry name" value="NAD(P)-binding Rossmann-fold domains"/>
    <property type="match status" value="1"/>
</dbReference>
<dbReference type="OrthoDB" id="329835at2759"/>
<keyword evidence="2" id="KW-1185">Reference proteome</keyword>
<evidence type="ECO:0000313" key="2">
    <source>
        <dbReference type="Proteomes" id="UP000042958"/>
    </source>
</evidence>